<reference evidence="2" key="1">
    <citation type="submission" date="2023-07" db="EMBL/GenBank/DDBJ databases">
        <title>draft genome sequence of fig (Ficus carica).</title>
        <authorList>
            <person name="Takahashi T."/>
            <person name="Nishimura K."/>
        </authorList>
    </citation>
    <scope>NUCLEOTIDE SEQUENCE</scope>
</reference>
<comment type="caution">
    <text evidence="2">The sequence shown here is derived from an EMBL/GenBank/DDBJ whole genome shotgun (WGS) entry which is preliminary data.</text>
</comment>
<keyword evidence="3" id="KW-1185">Reference proteome</keyword>
<proteinExistence type="predicted"/>
<dbReference type="EMBL" id="BTGU01005322">
    <property type="protein sequence ID" value="GMN21823.1"/>
    <property type="molecule type" value="Genomic_DNA"/>
</dbReference>
<accession>A0AA87Z9G5</accession>
<dbReference type="AlphaFoldDB" id="A0AA87Z9G5"/>
<name>A0AA87Z9G5_FICCA</name>
<evidence type="ECO:0000313" key="3">
    <source>
        <dbReference type="Proteomes" id="UP001187192"/>
    </source>
</evidence>
<evidence type="ECO:0000313" key="2">
    <source>
        <dbReference type="EMBL" id="GMN21823.1"/>
    </source>
</evidence>
<feature type="region of interest" description="Disordered" evidence="1">
    <location>
        <begin position="25"/>
        <end position="45"/>
    </location>
</feature>
<protein>
    <submittedName>
        <fullName evidence="2">Uncharacterized protein</fullName>
    </submittedName>
</protein>
<dbReference type="Proteomes" id="UP001187192">
    <property type="component" value="Unassembled WGS sequence"/>
</dbReference>
<sequence>MLGMASSSSNQGIAVVVGVGSRGIKAEEEPRTRNRNELRRVAREEGRVPGGRRLGESFISGGGVWGLVDL</sequence>
<evidence type="ECO:0000256" key="1">
    <source>
        <dbReference type="SAM" id="MobiDB-lite"/>
    </source>
</evidence>
<organism evidence="2 3">
    <name type="scientific">Ficus carica</name>
    <name type="common">Common fig</name>
    <dbReference type="NCBI Taxonomy" id="3494"/>
    <lineage>
        <taxon>Eukaryota</taxon>
        <taxon>Viridiplantae</taxon>
        <taxon>Streptophyta</taxon>
        <taxon>Embryophyta</taxon>
        <taxon>Tracheophyta</taxon>
        <taxon>Spermatophyta</taxon>
        <taxon>Magnoliopsida</taxon>
        <taxon>eudicotyledons</taxon>
        <taxon>Gunneridae</taxon>
        <taxon>Pentapetalae</taxon>
        <taxon>rosids</taxon>
        <taxon>fabids</taxon>
        <taxon>Rosales</taxon>
        <taxon>Moraceae</taxon>
        <taxon>Ficeae</taxon>
        <taxon>Ficus</taxon>
    </lineage>
</organism>
<gene>
    <name evidence="2" type="ORF">TIFTF001_047328</name>
</gene>